<name>A0ABR0EWS8_ZASCE</name>
<sequence length="549" mass="62210">MATETELVRPMVVADDQTQPPQSDKSKTHDWTHGLKSKWPVTLDLYGSNLPCRLEGEIEDLVVLGEIPKEIDGSFYRIMVDPFMPPCDGNVPLDGDGNISVFQFHDGRVHMRTRYVETERYLLERKANKSLFGLYRNPFTHHPCVRAAVDSTANTNLVLWAGHLLALKEGALPYACDPHTLETRMYDPFRGQVRSKTFTAHPKYDPYKDELVVFGYEAKGLATTDVVSYTINRAGKIENELWFHQPYATPGAIHDAAITPNWLVLFIWPFEASVERMKRGGHHWAWADNRNFAMIVVPRNAAQPVTPGWRPNEVRSYHFNICMPIHTGGAWEEPDGTIMVESSRVHDNAFPFFPPDTDNPRMPSPETKADYVRWAIDPTKPDGSKQPEPQIILNIPSEFPRIDERFMTHEINTTFLNVFIQSDESKNIYHGLNGLATHSSKTGQTRYFYAGDESQVQEPIFIPRTDDAEEGDGWVMALVERRGGVSRCDVVVIDTREFERPVAVVQLPFSMKAQVHANWLSAKALGGYRPITRQVPEVQVSGRGALEPL</sequence>
<dbReference type="PANTHER" id="PTHR10543:SF89">
    <property type="entry name" value="CAROTENOID 9,10(9',10')-CLEAVAGE DIOXYGENASE 1"/>
    <property type="match status" value="1"/>
</dbReference>
<comment type="caution">
    <text evidence="7">The sequence shown here is derived from an EMBL/GenBank/DDBJ whole genome shotgun (WGS) entry which is preliminary data.</text>
</comment>
<evidence type="ECO:0000313" key="7">
    <source>
        <dbReference type="EMBL" id="KAK4505957.1"/>
    </source>
</evidence>
<keyword evidence="3" id="KW-0479">Metal-binding</keyword>
<gene>
    <name evidence="7" type="ORF">PRZ48_003922</name>
</gene>
<evidence type="ECO:0000256" key="3">
    <source>
        <dbReference type="ARBA" id="ARBA00022723"/>
    </source>
</evidence>
<dbReference type="Pfam" id="PF03055">
    <property type="entry name" value="RPE65"/>
    <property type="match status" value="1"/>
</dbReference>
<evidence type="ECO:0000256" key="1">
    <source>
        <dbReference type="ARBA" id="ARBA00001954"/>
    </source>
</evidence>
<comment type="cofactor">
    <cofactor evidence="1">
        <name>Fe(2+)</name>
        <dbReference type="ChEBI" id="CHEBI:29033"/>
    </cofactor>
</comment>
<keyword evidence="5" id="KW-0408">Iron</keyword>
<dbReference type="EMBL" id="JAXOVC010000002">
    <property type="protein sequence ID" value="KAK4505957.1"/>
    <property type="molecule type" value="Genomic_DNA"/>
</dbReference>
<evidence type="ECO:0000313" key="8">
    <source>
        <dbReference type="Proteomes" id="UP001305779"/>
    </source>
</evidence>
<evidence type="ECO:0000256" key="5">
    <source>
        <dbReference type="ARBA" id="ARBA00023004"/>
    </source>
</evidence>
<protein>
    <submittedName>
        <fullName evidence="7">Uncharacterized protein</fullName>
    </submittedName>
</protein>
<evidence type="ECO:0000256" key="2">
    <source>
        <dbReference type="ARBA" id="ARBA00006787"/>
    </source>
</evidence>
<accession>A0ABR0EWS8</accession>
<dbReference type="PANTHER" id="PTHR10543">
    <property type="entry name" value="BETA-CAROTENE DIOXYGENASE"/>
    <property type="match status" value="1"/>
</dbReference>
<organism evidence="7 8">
    <name type="scientific">Zasmidium cellare</name>
    <name type="common">Wine cellar mold</name>
    <name type="synonym">Racodium cellare</name>
    <dbReference type="NCBI Taxonomy" id="395010"/>
    <lineage>
        <taxon>Eukaryota</taxon>
        <taxon>Fungi</taxon>
        <taxon>Dikarya</taxon>
        <taxon>Ascomycota</taxon>
        <taxon>Pezizomycotina</taxon>
        <taxon>Dothideomycetes</taxon>
        <taxon>Dothideomycetidae</taxon>
        <taxon>Mycosphaerellales</taxon>
        <taxon>Mycosphaerellaceae</taxon>
        <taxon>Zasmidium</taxon>
    </lineage>
</organism>
<feature type="region of interest" description="Disordered" evidence="6">
    <location>
        <begin position="1"/>
        <end position="31"/>
    </location>
</feature>
<evidence type="ECO:0000256" key="6">
    <source>
        <dbReference type="SAM" id="MobiDB-lite"/>
    </source>
</evidence>
<reference evidence="7 8" key="1">
    <citation type="journal article" date="2023" name="G3 (Bethesda)">
        <title>A chromosome-level genome assembly of Zasmidium syzygii isolated from banana leaves.</title>
        <authorList>
            <person name="van Westerhoven A.C."/>
            <person name="Mehrabi R."/>
            <person name="Talebi R."/>
            <person name="Steentjes M.B.F."/>
            <person name="Corcolon B."/>
            <person name="Chong P.A."/>
            <person name="Kema G.H.J."/>
            <person name="Seidl M.F."/>
        </authorList>
    </citation>
    <scope>NUCLEOTIDE SEQUENCE [LARGE SCALE GENOMIC DNA]</scope>
    <source>
        <strain evidence="7 8">P124</strain>
    </source>
</reference>
<evidence type="ECO:0000256" key="4">
    <source>
        <dbReference type="ARBA" id="ARBA00023002"/>
    </source>
</evidence>
<dbReference type="Proteomes" id="UP001305779">
    <property type="component" value="Unassembled WGS sequence"/>
</dbReference>
<comment type="similarity">
    <text evidence="2">Belongs to the carotenoid oxygenase family.</text>
</comment>
<proteinExistence type="inferred from homology"/>
<keyword evidence="4" id="KW-0560">Oxidoreductase</keyword>
<dbReference type="InterPro" id="IPR004294">
    <property type="entry name" value="Carotenoid_Oase"/>
</dbReference>
<keyword evidence="8" id="KW-1185">Reference proteome</keyword>